<keyword evidence="1" id="KW-0175">Coiled coil</keyword>
<name>A0A6J3C5X3_GALME</name>
<feature type="coiled-coil region" evidence="1">
    <location>
        <begin position="487"/>
        <end position="521"/>
    </location>
</feature>
<feature type="compositionally biased region" description="Basic residues" evidence="2">
    <location>
        <begin position="1"/>
        <end position="10"/>
    </location>
</feature>
<gene>
    <name evidence="4" type="primary">LOC113511289</name>
</gene>
<evidence type="ECO:0000313" key="3">
    <source>
        <dbReference type="Proteomes" id="UP001652740"/>
    </source>
</evidence>
<evidence type="ECO:0000256" key="2">
    <source>
        <dbReference type="SAM" id="MobiDB-lite"/>
    </source>
</evidence>
<reference evidence="4" key="1">
    <citation type="submission" date="2025-08" db="UniProtKB">
        <authorList>
            <consortium name="RefSeq"/>
        </authorList>
    </citation>
    <scope>IDENTIFICATION</scope>
    <source>
        <tissue evidence="4">Whole larvae</tissue>
    </source>
</reference>
<dbReference type="AlphaFoldDB" id="A0A6J3C5X3"/>
<dbReference type="KEGG" id="gmw:113511289"/>
<dbReference type="Proteomes" id="UP001652740">
    <property type="component" value="Unplaced"/>
</dbReference>
<organism evidence="3 4">
    <name type="scientific">Galleria mellonella</name>
    <name type="common">Greater wax moth</name>
    <dbReference type="NCBI Taxonomy" id="7137"/>
    <lineage>
        <taxon>Eukaryota</taxon>
        <taxon>Metazoa</taxon>
        <taxon>Ecdysozoa</taxon>
        <taxon>Arthropoda</taxon>
        <taxon>Hexapoda</taxon>
        <taxon>Insecta</taxon>
        <taxon>Pterygota</taxon>
        <taxon>Neoptera</taxon>
        <taxon>Endopterygota</taxon>
        <taxon>Lepidoptera</taxon>
        <taxon>Glossata</taxon>
        <taxon>Ditrysia</taxon>
        <taxon>Pyraloidea</taxon>
        <taxon>Pyralidae</taxon>
        <taxon>Galleriinae</taxon>
        <taxon>Galleria</taxon>
    </lineage>
</organism>
<dbReference type="RefSeq" id="XP_031768092.2">
    <property type="nucleotide sequence ID" value="XM_031912232.2"/>
</dbReference>
<dbReference type="InParanoid" id="A0A6J3C5X3"/>
<feature type="region of interest" description="Disordered" evidence="2">
    <location>
        <begin position="1"/>
        <end position="21"/>
    </location>
</feature>
<keyword evidence="3" id="KW-1185">Reference proteome</keyword>
<evidence type="ECO:0000313" key="4">
    <source>
        <dbReference type="RefSeq" id="XP_031768092.2"/>
    </source>
</evidence>
<accession>A0A6J3C5X3</accession>
<dbReference type="GeneID" id="113511289"/>
<sequence>MLAYMQRRKRSTEGSGIDSDTKSDTVLFHHTIDEINEDILKNTNASGTIEASKMVANTLPQISRHTGLFDINNVSSPLHIEYKLQHSNHHIADNKIDVIGRDNKYYAINQENVLKLFNKTQKAKDKDLSKMIVNELKPKTEIVGDKKAPVISNITFTSENDTLTAMAFIAGNLLNKLWNIERDTRDESLETEKLKHEKITDLIELFEEPLSLRQEMFLKNVLEHLSKAVTNKDINNTSLCEKIKEDKKYLKDVKDPKLNENIGHVDCNKHTNEMLIKEQNTTARAIEKMSKVLELLQKFETVQKHLSHLKRELPTADKNKTNLRINYTMDEFLTRDETSSLNINGKILEKITKMIIPKKKSKKITNRIRNQNIFKNEDDIKAKLKDLYGVDLGNIHLTAKDKLIFDYLFNLKNQDCPVQRGNLSPMSNIEGNILLNLSEFFKVKSLTDLVKLLEPTKQNNTILRGLFSTTVPPITKVTIPVSSLTTLSSNSNKLEKLSKTKEKLKDHLKTIINDIIELQNASSIPIKDRKIQIFEMLPCIFNVLKKNFGELKSNKSVNPTETVKNLFEKLKNDFKYSPQTRRFNFVPESRPKSAVVWERVAKNLGTKRKLNTRRHSEALTKSYDGIRKDINKVDNSGSNVYKNQAIPKNVHPAKKLVLLKALNADIKQYVNVLENIQMYLSNANAVPADKTDLQEFIENAAINVNLNEKVLNGLNLQQNAMKREFSSIFKHNNVKNGNTRNQHIKLDNVTPSYNGKLKLSRHDIVNQLMKNRLQLYLNIKEAEGADINGDMNARIANKILSYLENGDNNLARDLYKIFERNKEQNRFEVVARSEPEFGINQKPEISKSWKEPIIQFEDVNHQNNPIRKLTKDTLLKQLLNIKRMKV</sequence>
<protein>
    <submittedName>
        <fullName evidence="4">LOW QUALITY PROTEIN: uncharacterized protein LOC113511289</fullName>
    </submittedName>
</protein>
<proteinExistence type="predicted"/>
<evidence type="ECO:0000256" key="1">
    <source>
        <dbReference type="SAM" id="Coils"/>
    </source>
</evidence>